<accession>A0A0P9D4T1</accession>
<feature type="non-terminal residue" evidence="2">
    <location>
        <position position="101"/>
    </location>
</feature>
<dbReference type="Gene3D" id="2.60.40.10">
    <property type="entry name" value="Immunoglobulins"/>
    <property type="match status" value="1"/>
</dbReference>
<evidence type="ECO:0000313" key="3">
    <source>
        <dbReference type="Proteomes" id="UP000050509"/>
    </source>
</evidence>
<dbReference type="Proteomes" id="UP000050509">
    <property type="component" value="Unassembled WGS sequence"/>
</dbReference>
<name>A0A0P9D4T1_9CHLR</name>
<dbReference type="InterPro" id="IPR032260">
    <property type="entry name" value="DUF5060"/>
</dbReference>
<keyword evidence="3" id="KW-1185">Reference proteome</keyword>
<reference evidence="2 3" key="1">
    <citation type="submission" date="2015-09" db="EMBL/GenBank/DDBJ databases">
        <title>Draft genome sequence of Kouleothrix aurantiaca JCM 19913.</title>
        <authorList>
            <person name="Hemp J."/>
        </authorList>
    </citation>
    <scope>NUCLEOTIDE SEQUENCE [LARGE SCALE GENOMIC DNA]</scope>
    <source>
        <strain evidence="2 3">COM-B</strain>
    </source>
</reference>
<protein>
    <recommendedName>
        <fullName evidence="1">DUF5060 domain-containing protein</fullName>
    </recommendedName>
</protein>
<feature type="domain" description="DUF5060" evidence="1">
    <location>
        <begin position="11"/>
        <end position="76"/>
    </location>
</feature>
<comment type="caution">
    <text evidence="2">The sequence shown here is derived from an EMBL/GenBank/DDBJ whole genome shotgun (WGS) entry which is preliminary data.</text>
</comment>
<organism evidence="2 3">
    <name type="scientific">Kouleothrix aurantiaca</name>
    <dbReference type="NCBI Taxonomy" id="186479"/>
    <lineage>
        <taxon>Bacteria</taxon>
        <taxon>Bacillati</taxon>
        <taxon>Chloroflexota</taxon>
        <taxon>Chloroflexia</taxon>
        <taxon>Chloroflexales</taxon>
        <taxon>Roseiflexineae</taxon>
        <taxon>Roseiflexaceae</taxon>
        <taxon>Kouleothrix</taxon>
    </lineage>
</organism>
<evidence type="ECO:0000259" key="1">
    <source>
        <dbReference type="Pfam" id="PF16586"/>
    </source>
</evidence>
<dbReference type="InterPro" id="IPR013783">
    <property type="entry name" value="Ig-like_fold"/>
</dbReference>
<dbReference type="AlphaFoldDB" id="A0A0P9D4T1"/>
<proteinExistence type="predicted"/>
<dbReference type="Pfam" id="PF16586">
    <property type="entry name" value="DUF5060"/>
    <property type="match status" value="1"/>
</dbReference>
<gene>
    <name evidence="2" type="ORF">SE17_28735</name>
</gene>
<evidence type="ECO:0000313" key="2">
    <source>
        <dbReference type="EMBL" id="KPV50130.1"/>
    </source>
</evidence>
<dbReference type="EMBL" id="LJCR01001564">
    <property type="protein sequence ID" value="KPV50130.1"/>
    <property type="molecule type" value="Genomic_DNA"/>
</dbReference>
<sequence length="101" mass="10919">MHNDVETRAPLWGRFEQAFTCAGSYASPAQDVALTATFRGPSGAELQVDGFWDGGATWRVRFMPSEPGHWSFTTRCSAAEDAGLHARSGEFLCVAAHAATR</sequence>